<evidence type="ECO:0000256" key="1">
    <source>
        <dbReference type="SAM" id="MobiDB-lite"/>
    </source>
</evidence>
<dbReference type="AlphaFoldDB" id="U1PQY7"/>
<dbReference type="EMBL" id="AWSD01000164">
    <property type="protein sequence ID" value="ERH18490.1"/>
    <property type="molecule type" value="Genomic_DNA"/>
</dbReference>
<proteinExistence type="predicted"/>
<protein>
    <submittedName>
        <fullName evidence="2">Uncharacterized protein</fullName>
    </submittedName>
</protein>
<evidence type="ECO:0000313" key="3">
    <source>
        <dbReference type="Proteomes" id="UP000016498"/>
    </source>
</evidence>
<sequence length="58" mass="6031">MRSAAMSVLLESRGHSEGPALARPEHDEGARLPALGALLQPVHPNGPPLPRRASPGGF</sequence>
<organism evidence="2 3">
    <name type="scientific">Actinomyces johnsonii F0510</name>
    <dbReference type="NCBI Taxonomy" id="1227262"/>
    <lineage>
        <taxon>Bacteria</taxon>
        <taxon>Bacillati</taxon>
        <taxon>Actinomycetota</taxon>
        <taxon>Actinomycetes</taxon>
        <taxon>Actinomycetales</taxon>
        <taxon>Actinomycetaceae</taxon>
        <taxon>Actinomyces</taxon>
    </lineage>
</organism>
<dbReference type="HOGENOM" id="CLU_2968940_0_0_11"/>
<feature type="region of interest" description="Disordered" evidence="1">
    <location>
        <begin position="1"/>
        <end position="58"/>
    </location>
</feature>
<name>U1PQY7_9ACTO</name>
<accession>U1PQY7</accession>
<comment type="caution">
    <text evidence="2">The sequence shown here is derived from an EMBL/GenBank/DDBJ whole genome shotgun (WGS) entry which is preliminary data.</text>
</comment>
<gene>
    <name evidence="2" type="ORF">HMPREF1549_01659</name>
</gene>
<dbReference type="Proteomes" id="UP000016498">
    <property type="component" value="Unassembled WGS sequence"/>
</dbReference>
<reference evidence="2 3" key="1">
    <citation type="submission" date="2013-06" db="EMBL/GenBank/DDBJ databases">
        <authorList>
            <person name="Weinstock G."/>
            <person name="Sodergren E."/>
            <person name="Lobos E.A."/>
            <person name="Fulton L."/>
            <person name="Fulton R."/>
            <person name="Courtney L."/>
            <person name="Fronick C."/>
            <person name="O'Laughlin M."/>
            <person name="Godfrey J."/>
            <person name="Wilson R.M."/>
            <person name="Miner T."/>
            <person name="Farmer C."/>
            <person name="Delehaunty K."/>
            <person name="Cordes M."/>
            <person name="Minx P."/>
            <person name="Tomlinson C."/>
            <person name="Chen J."/>
            <person name="Wollam A."/>
            <person name="Pepin K.H."/>
            <person name="Bhonagiri V."/>
            <person name="Zhang X."/>
            <person name="Warren W."/>
            <person name="Mitreva M."/>
            <person name="Mardis E.R."/>
            <person name="Wilson R.K."/>
        </authorList>
    </citation>
    <scope>NUCLEOTIDE SEQUENCE [LARGE SCALE GENOMIC DNA]</scope>
    <source>
        <strain evidence="2 3">F0510</strain>
    </source>
</reference>
<evidence type="ECO:0000313" key="2">
    <source>
        <dbReference type="EMBL" id="ERH18490.1"/>
    </source>
</evidence>